<dbReference type="EMBL" id="JBIQWL010000001">
    <property type="protein sequence ID" value="MFH8248987.1"/>
    <property type="molecule type" value="Genomic_DNA"/>
</dbReference>
<dbReference type="InterPro" id="IPR001926">
    <property type="entry name" value="TrpB-like_PALP"/>
</dbReference>
<comment type="cofactor">
    <cofactor evidence="1">
        <name>pyridoxal 5'-phosphate</name>
        <dbReference type="ChEBI" id="CHEBI:597326"/>
    </cofactor>
</comment>
<dbReference type="Proteomes" id="UP001610861">
    <property type="component" value="Unassembled WGS sequence"/>
</dbReference>
<evidence type="ECO:0000259" key="3">
    <source>
        <dbReference type="Pfam" id="PF00291"/>
    </source>
</evidence>
<dbReference type="PANTHER" id="PTHR42937:SF1">
    <property type="entry name" value="DIAMINOPROPIONATE AMMONIA-LYASE"/>
    <property type="match status" value="1"/>
</dbReference>
<dbReference type="RefSeq" id="WP_396638939.1">
    <property type="nucleotide sequence ID" value="NZ_JBIQWL010000001.1"/>
</dbReference>
<evidence type="ECO:0000256" key="2">
    <source>
        <dbReference type="ARBA" id="ARBA00022898"/>
    </source>
</evidence>
<keyword evidence="2" id="KW-0663">Pyridoxal phosphate</keyword>
<dbReference type="EC" id="4.3.1.15" evidence="4"/>
<dbReference type="Pfam" id="PF00291">
    <property type="entry name" value="PALP"/>
    <property type="match status" value="1"/>
</dbReference>
<feature type="domain" description="Tryptophan synthase beta chain-like PALP" evidence="3">
    <location>
        <begin position="34"/>
        <end position="343"/>
    </location>
</feature>
<dbReference type="GO" id="GO:0008838">
    <property type="term" value="F:diaminopropionate ammonia-lyase activity"/>
    <property type="evidence" value="ECO:0007669"/>
    <property type="project" value="UniProtKB-EC"/>
</dbReference>
<sequence>MTTPQPTWVQNHRNAAWTSLAADGAALEFHRSLPGYAPTPLIDLPELAAELGIARVFAKDESSRLGLPAFKALGASWAVARALSTAPLGSAVVTATDGNHGRAVARFARLAGRTARIYIPEGGVHPSAVQAILDEDAIVVMVQGSYDDAVAAAAESAERQGDVLVQDTSWDGYEQVPTWIVEGYDTLFTEVDDQLAALGIASPHLLMVPTGVGSLLQAAVSHYRTPQRAAHTAVVAVEPTVAACITASLLAGEPVTIGTGHTIMSGLNCGTPSTMAWPTIHAGLDASVAITDDAARAAARRLRELGVHAGPCGAASLGGAQETLNDPTRRAALHLDHNTVVVLTITEGSAANPLRD</sequence>
<keyword evidence="5" id="KW-1185">Reference proteome</keyword>
<dbReference type="InterPro" id="IPR036052">
    <property type="entry name" value="TrpB-like_PALP_sf"/>
</dbReference>
<comment type="caution">
    <text evidence="4">The sequence shown here is derived from an EMBL/GenBank/DDBJ whole genome shotgun (WGS) entry which is preliminary data.</text>
</comment>
<dbReference type="SUPFAM" id="SSF53686">
    <property type="entry name" value="Tryptophan synthase beta subunit-like PLP-dependent enzymes"/>
    <property type="match status" value="1"/>
</dbReference>
<gene>
    <name evidence="4" type="ORF">ACH3VR_01305</name>
</gene>
<reference evidence="4 5" key="1">
    <citation type="submission" date="2024-09" db="EMBL/GenBank/DDBJ databases">
        <authorList>
            <person name="Pan X."/>
        </authorList>
    </citation>
    <scope>NUCLEOTIDE SEQUENCE [LARGE SCALE GENOMIC DNA]</scope>
    <source>
        <strain evidence="4 5">B2969</strain>
    </source>
</reference>
<name>A0ABW7Q3A3_9MICO</name>
<dbReference type="NCBIfam" id="NF006058">
    <property type="entry name" value="PRK08206.1"/>
    <property type="match status" value="1"/>
</dbReference>
<proteinExistence type="predicted"/>
<evidence type="ECO:0000313" key="4">
    <source>
        <dbReference type="EMBL" id="MFH8248987.1"/>
    </source>
</evidence>
<accession>A0ABW7Q3A3</accession>
<evidence type="ECO:0000313" key="5">
    <source>
        <dbReference type="Proteomes" id="UP001610861"/>
    </source>
</evidence>
<protein>
    <submittedName>
        <fullName evidence="4">Diaminopropionate ammonia-lyase</fullName>
        <ecNumber evidence="4">4.3.1.15</ecNumber>
    </submittedName>
</protein>
<organism evidence="4 5">
    <name type="scientific">Microbacterium alkaliflavum</name>
    <dbReference type="NCBI Taxonomy" id="3248839"/>
    <lineage>
        <taxon>Bacteria</taxon>
        <taxon>Bacillati</taxon>
        <taxon>Actinomycetota</taxon>
        <taxon>Actinomycetes</taxon>
        <taxon>Micrococcales</taxon>
        <taxon>Microbacteriaceae</taxon>
        <taxon>Microbacterium</taxon>
    </lineage>
</organism>
<keyword evidence="4" id="KW-0456">Lyase</keyword>
<dbReference type="PANTHER" id="PTHR42937">
    <property type="match status" value="1"/>
</dbReference>
<evidence type="ECO:0000256" key="1">
    <source>
        <dbReference type="ARBA" id="ARBA00001933"/>
    </source>
</evidence>
<dbReference type="Gene3D" id="3.40.50.1100">
    <property type="match status" value="3"/>
</dbReference>